<evidence type="ECO:0000256" key="8">
    <source>
        <dbReference type="ARBA" id="ARBA00022630"/>
    </source>
</evidence>
<evidence type="ECO:0000256" key="1">
    <source>
        <dbReference type="ARBA" id="ARBA00001917"/>
    </source>
</evidence>
<evidence type="ECO:0000313" key="16">
    <source>
        <dbReference type="EMBL" id="MCQ8241199.1"/>
    </source>
</evidence>
<evidence type="ECO:0000256" key="12">
    <source>
        <dbReference type="ARBA" id="ARBA00023136"/>
    </source>
</evidence>
<evidence type="ECO:0000256" key="11">
    <source>
        <dbReference type="ARBA" id="ARBA00023002"/>
    </source>
</evidence>
<dbReference type="NCBIfam" id="NF003645">
    <property type="entry name" value="PRK05286.1-2"/>
    <property type="match status" value="1"/>
</dbReference>
<evidence type="ECO:0000256" key="5">
    <source>
        <dbReference type="ARBA" id="ARBA00005359"/>
    </source>
</evidence>
<accession>A0ABT1VZR1</accession>
<feature type="domain" description="Dihydroorotate dehydrogenase catalytic" evidence="15">
    <location>
        <begin position="50"/>
        <end position="345"/>
    </location>
</feature>
<dbReference type="Gene3D" id="3.20.20.70">
    <property type="entry name" value="Aldolase class I"/>
    <property type="match status" value="1"/>
</dbReference>
<dbReference type="EC" id="1.3.5.2" evidence="6 14"/>
<organism evidence="16 17">
    <name type="scientific">Rhizosaccharibacter radicis</name>
    <dbReference type="NCBI Taxonomy" id="2782605"/>
    <lineage>
        <taxon>Bacteria</taxon>
        <taxon>Pseudomonadati</taxon>
        <taxon>Pseudomonadota</taxon>
        <taxon>Alphaproteobacteria</taxon>
        <taxon>Acetobacterales</taxon>
        <taxon>Acetobacteraceae</taxon>
        <taxon>Rhizosaccharibacter</taxon>
    </lineage>
</organism>
<reference evidence="16 17" key="1">
    <citation type="submission" date="2022-06" db="EMBL/GenBank/DDBJ databases">
        <title>Rhizosaccharibacter gen. nov. sp. nov. KSS12, endophytic bacteria isolated from sugarcane.</title>
        <authorList>
            <person name="Pitiwittayakul N."/>
        </authorList>
    </citation>
    <scope>NUCLEOTIDE SEQUENCE [LARGE SCALE GENOMIC DNA]</scope>
    <source>
        <strain evidence="16 17">KSS12</strain>
    </source>
</reference>
<evidence type="ECO:0000256" key="14">
    <source>
        <dbReference type="NCBIfam" id="TIGR01036"/>
    </source>
</evidence>
<evidence type="ECO:0000256" key="13">
    <source>
        <dbReference type="ARBA" id="ARBA00048639"/>
    </source>
</evidence>
<comment type="function">
    <text evidence="2">Catalyzes the conversion of dihydroorotate to orotate with quinone as electron acceptor.</text>
</comment>
<protein>
    <recommendedName>
        <fullName evidence="7 14">Dihydroorotate dehydrogenase (quinone)</fullName>
        <ecNumber evidence="6 14">1.3.5.2</ecNumber>
    </recommendedName>
</protein>
<evidence type="ECO:0000259" key="15">
    <source>
        <dbReference type="Pfam" id="PF01180"/>
    </source>
</evidence>
<keyword evidence="12" id="KW-0472">Membrane</keyword>
<dbReference type="InterPro" id="IPR001295">
    <property type="entry name" value="Dihydroorotate_DH_CS"/>
</dbReference>
<dbReference type="EMBL" id="JAMZEJ010000005">
    <property type="protein sequence ID" value="MCQ8241199.1"/>
    <property type="molecule type" value="Genomic_DNA"/>
</dbReference>
<keyword evidence="11 16" id="KW-0560">Oxidoreductase</keyword>
<dbReference type="NCBIfam" id="TIGR01036">
    <property type="entry name" value="pyrD_sub2"/>
    <property type="match status" value="1"/>
</dbReference>
<keyword evidence="17" id="KW-1185">Reference proteome</keyword>
<dbReference type="GO" id="GO:0106430">
    <property type="term" value="F:dihydroorotate dehydrogenase (quinone) activity"/>
    <property type="evidence" value="ECO:0007669"/>
    <property type="project" value="UniProtKB-EC"/>
</dbReference>
<evidence type="ECO:0000256" key="3">
    <source>
        <dbReference type="ARBA" id="ARBA00004370"/>
    </source>
</evidence>
<comment type="caution">
    <text evidence="16">The sequence shown here is derived from an EMBL/GenBank/DDBJ whole genome shotgun (WGS) entry which is preliminary data.</text>
</comment>
<dbReference type="Pfam" id="PF01180">
    <property type="entry name" value="DHO_dh"/>
    <property type="match status" value="1"/>
</dbReference>
<dbReference type="Proteomes" id="UP001524547">
    <property type="component" value="Unassembled WGS sequence"/>
</dbReference>
<dbReference type="PANTHER" id="PTHR48109:SF4">
    <property type="entry name" value="DIHYDROOROTATE DEHYDROGENASE (QUINONE), MITOCHONDRIAL"/>
    <property type="match status" value="1"/>
</dbReference>
<comment type="cofactor">
    <cofactor evidence="1">
        <name>FMN</name>
        <dbReference type="ChEBI" id="CHEBI:58210"/>
    </cofactor>
</comment>
<comment type="catalytic activity">
    <reaction evidence="13">
        <text>(S)-dihydroorotate + a quinone = orotate + a quinol</text>
        <dbReference type="Rhea" id="RHEA:30187"/>
        <dbReference type="ChEBI" id="CHEBI:24646"/>
        <dbReference type="ChEBI" id="CHEBI:30839"/>
        <dbReference type="ChEBI" id="CHEBI:30864"/>
        <dbReference type="ChEBI" id="CHEBI:132124"/>
        <dbReference type="EC" id="1.3.5.2"/>
    </reaction>
</comment>
<name>A0ABT1VZR1_9PROT</name>
<evidence type="ECO:0000256" key="6">
    <source>
        <dbReference type="ARBA" id="ARBA00012791"/>
    </source>
</evidence>
<gene>
    <name evidence="16" type="ORF">NFI88_10145</name>
</gene>
<dbReference type="SUPFAM" id="SSF51395">
    <property type="entry name" value="FMN-linked oxidoreductases"/>
    <property type="match status" value="1"/>
</dbReference>
<dbReference type="PROSITE" id="PS00911">
    <property type="entry name" value="DHODEHASE_1"/>
    <property type="match status" value="1"/>
</dbReference>
<dbReference type="NCBIfam" id="NF003652">
    <property type="entry name" value="PRK05286.2-5"/>
    <property type="match status" value="1"/>
</dbReference>
<evidence type="ECO:0000256" key="10">
    <source>
        <dbReference type="ARBA" id="ARBA00022975"/>
    </source>
</evidence>
<evidence type="ECO:0000313" key="17">
    <source>
        <dbReference type="Proteomes" id="UP001524547"/>
    </source>
</evidence>
<keyword evidence="9" id="KW-0288">FMN</keyword>
<dbReference type="InterPro" id="IPR013785">
    <property type="entry name" value="Aldolase_TIM"/>
</dbReference>
<dbReference type="PANTHER" id="PTHR48109">
    <property type="entry name" value="DIHYDROOROTATE DEHYDROGENASE (QUINONE), MITOCHONDRIAL-RELATED"/>
    <property type="match status" value="1"/>
</dbReference>
<comment type="pathway">
    <text evidence="4">Pyrimidine metabolism; UMP biosynthesis via de novo pathway; orotate from (S)-dihydroorotate (quinone route): step 1/1.</text>
</comment>
<evidence type="ECO:0000256" key="7">
    <source>
        <dbReference type="ARBA" id="ARBA00018366"/>
    </source>
</evidence>
<evidence type="ECO:0000256" key="2">
    <source>
        <dbReference type="ARBA" id="ARBA00003125"/>
    </source>
</evidence>
<keyword evidence="10" id="KW-0665">Pyrimidine biosynthesis</keyword>
<evidence type="ECO:0000256" key="4">
    <source>
        <dbReference type="ARBA" id="ARBA00005161"/>
    </source>
</evidence>
<sequence length="361" mass="38455">MMGAMPVGDLLSRAALPLLHRVDPERAHRLATTALLFGLAGRAPPDADDMLAVDAMGLRFPNPIGLAAGFDKDARVVRPLARLGFGLVEAGTVTLRPQPGNPAPRLFRLPEDGAVINRMGFNNGGVRPFRDRLRRLAEAGRRGRGAGVPVGANVGINKDSADPERDYAAMVRLLAPHADYLVMNLSSPNTPGLRALQDADRMRALLGAIAAAAPVRPPLLVKLAPDLPFDALPAIVDAVVAGGAQGLIVSNTTLDRAAELRGAHRGETGGLSGRPLRAKSTAMLREVSRLADGRLVLVGCGGIETGADILEKLRAGAHLVQIYTRFIWEGAPMLPRLKRELRDELRRHGWRSVRDAVGAAR</sequence>
<keyword evidence="8" id="KW-0285">Flavoprotein</keyword>
<evidence type="ECO:0000256" key="9">
    <source>
        <dbReference type="ARBA" id="ARBA00022643"/>
    </source>
</evidence>
<dbReference type="InterPro" id="IPR005719">
    <property type="entry name" value="Dihydroorotate_DH_2"/>
</dbReference>
<dbReference type="RefSeq" id="WP_422919935.1">
    <property type="nucleotide sequence ID" value="NZ_JAMZEJ010000005.1"/>
</dbReference>
<proteinExistence type="inferred from homology"/>
<dbReference type="CDD" id="cd04738">
    <property type="entry name" value="DHOD_2_like"/>
    <property type="match status" value="1"/>
</dbReference>
<comment type="subcellular location">
    <subcellularLocation>
        <location evidence="3">Membrane</location>
    </subcellularLocation>
</comment>
<dbReference type="InterPro" id="IPR005720">
    <property type="entry name" value="Dihydroorotate_DH_cat"/>
</dbReference>
<dbReference type="InterPro" id="IPR050074">
    <property type="entry name" value="DHO_dehydrogenase"/>
</dbReference>
<comment type="similarity">
    <text evidence="5">Belongs to the dihydroorotate dehydrogenase family. Type 2 subfamily.</text>
</comment>